<feature type="compositionally biased region" description="Basic and acidic residues" evidence="1">
    <location>
        <begin position="14"/>
        <end position="23"/>
    </location>
</feature>
<evidence type="ECO:0000259" key="2">
    <source>
        <dbReference type="SMART" id="SM00824"/>
    </source>
</evidence>
<evidence type="ECO:0000313" key="3">
    <source>
        <dbReference type="EMBL" id="PRX60372.1"/>
    </source>
</evidence>
<protein>
    <submittedName>
        <fullName evidence="3">Thioesterase domain-containing protein</fullName>
    </submittedName>
</protein>
<comment type="caution">
    <text evidence="3">The sequence shown here is derived from an EMBL/GenBank/DDBJ whole genome shotgun (WGS) entry which is preliminary data.</text>
</comment>
<keyword evidence="4" id="KW-1185">Reference proteome</keyword>
<feature type="domain" description="Thioesterase TesA-like" evidence="2">
    <location>
        <begin position="42"/>
        <end position="283"/>
    </location>
</feature>
<accession>A0A2T0MQH8</accession>
<proteinExistence type="predicted"/>
<feature type="region of interest" description="Disordered" evidence="1">
    <location>
        <begin position="1"/>
        <end position="28"/>
    </location>
</feature>
<dbReference type="RefSeq" id="WP_106247104.1">
    <property type="nucleotide sequence ID" value="NZ_JBFAIL010000016.1"/>
</dbReference>
<dbReference type="EMBL" id="PVNG01000017">
    <property type="protein sequence ID" value="PRX60372.1"/>
    <property type="molecule type" value="Genomic_DNA"/>
</dbReference>
<dbReference type="SUPFAM" id="SSF53474">
    <property type="entry name" value="alpha/beta-Hydrolases"/>
    <property type="match status" value="1"/>
</dbReference>
<dbReference type="InterPro" id="IPR029058">
    <property type="entry name" value="AB_hydrolase_fold"/>
</dbReference>
<evidence type="ECO:0000256" key="1">
    <source>
        <dbReference type="SAM" id="MobiDB-lite"/>
    </source>
</evidence>
<dbReference type="InterPro" id="IPR020802">
    <property type="entry name" value="TesA-like"/>
</dbReference>
<sequence length="287" mass="30609">MEHRNVTAAPGRRPRGEGTRSRDILTPLHGRGRRPALFLVHPSGGSSVPYLALARHLGDDQPSYGVDAVGLDGGAPLTSVPAMAERYREAIRTVQPHGPYHLAGWSVGGGFAHAVATRMRALGEPVALLALIDAPPPPEIESAPDKAEALARFAENVALTVGAPQPLVGAAELRALPPASRMPLVLRRLADAGVSPPEAADFIRARAAVFEALLTAWALWRPDRYDGRIDVFQAALAGVGDGVRGWSAWTSGDVVRHRVPGDHYSMMRSPQVESLADALRAQIDRDL</sequence>
<dbReference type="Proteomes" id="UP000238312">
    <property type="component" value="Unassembled WGS sequence"/>
</dbReference>
<name>A0A2T0MQH8_9ACTN</name>
<dbReference type="OrthoDB" id="2472181at2"/>
<dbReference type="SMART" id="SM00824">
    <property type="entry name" value="PKS_TE"/>
    <property type="match status" value="1"/>
</dbReference>
<dbReference type="Pfam" id="PF00975">
    <property type="entry name" value="Thioesterase"/>
    <property type="match status" value="1"/>
</dbReference>
<dbReference type="AlphaFoldDB" id="A0A2T0MQH8"/>
<reference evidence="3 4" key="1">
    <citation type="submission" date="2018-03" db="EMBL/GenBank/DDBJ databases">
        <title>Genomic Encyclopedia of Type Strains, Phase III (KMG-III): the genomes of soil and plant-associated and newly described type strains.</title>
        <authorList>
            <person name="Whitman W."/>
        </authorList>
    </citation>
    <scope>NUCLEOTIDE SEQUENCE [LARGE SCALE GENOMIC DNA]</scope>
    <source>
        <strain evidence="3 4">CGMCC 4.7104</strain>
    </source>
</reference>
<evidence type="ECO:0000313" key="4">
    <source>
        <dbReference type="Proteomes" id="UP000238312"/>
    </source>
</evidence>
<dbReference type="InterPro" id="IPR001031">
    <property type="entry name" value="Thioesterase"/>
</dbReference>
<gene>
    <name evidence="3" type="ORF">B0I32_117139</name>
</gene>
<dbReference type="Gene3D" id="3.40.50.1820">
    <property type="entry name" value="alpha/beta hydrolase"/>
    <property type="match status" value="1"/>
</dbReference>
<organism evidence="3 4">
    <name type="scientific">Nonomuraea fuscirosea</name>
    <dbReference type="NCBI Taxonomy" id="1291556"/>
    <lineage>
        <taxon>Bacteria</taxon>
        <taxon>Bacillati</taxon>
        <taxon>Actinomycetota</taxon>
        <taxon>Actinomycetes</taxon>
        <taxon>Streptosporangiales</taxon>
        <taxon>Streptosporangiaceae</taxon>
        <taxon>Nonomuraea</taxon>
    </lineage>
</organism>